<dbReference type="Gene3D" id="3.20.20.140">
    <property type="entry name" value="Metal-dependent hydrolases"/>
    <property type="match status" value="1"/>
</dbReference>
<dbReference type="PANTHER" id="PTHR11113">
    <property type="entry name" value="N-ACETYLGLUCOSAMINE-6-PHOSPHATE DEACETYLASE"/>
    <property type="match status" value="1"/>
</dbReference>
<comment type="similarity">
    <text evidence="1">Belongs to the metallo-dependent hydrolases superfamily. Adenine deaminase family.</text>
</comment>
<evidence type="ECO:0000313" key="9">
    <source>
        <dbReference type="Proteomes" id="UP001304683"/>
    </source>
</evidence>
<feature type="region of interest" description="Disordered" evidence="5">
    <location>
        <begin position="1"/>
        <end position="23"/>
    </location>
</feature>
<dbReference type="Pfam" id="PF13382">
    <property type="entry name" value="Adenine_deam_C"/>
    <property type="match status" value="1"/>
</dbReference>
<organism evidence="8 9">
    <name type="scientific">Thermaerobacter composti</name>
    <dbReference type="NCBI Taxonomy" id="554949"/>
    <lineage>
        <taxon>Bacteria</taxon>
        <taxon>Bacillati</taxon>
        <taxon>Bacillota</taxon>
        <taxon>Clostridia</taxon>
        <taxon>Eubacteriales</taxon>
        <taxon>Clostridiales Family XVII. Incertae Sedis</taxon>
        <taxon>Thermaerobacter</taxon>
    </lineage>
</organism>
<dbReference type="Gene3D" id="2.30.40.10">
    <property type="entry name" value="Urease, subunit C, domain 1"/>
    <property type="match status" value="1"/>
</dbReference>
<evidence type="ECO:0000259" key="7">
    <source>
        <dbReference type="Pfam" id="PF13382"/>
    </source>
</evidence>
<dbReference type="EMBL" id="CP132508">
    <property type="protein sequence ID" value="WPD18114.1"/>
    <property type="molecule type" value="Genomic_DNA"/>
</dbReference>
<dbReference type="EC" id="3.5.4.2" evidence="2"/>
<feature type="domain" description="Amidohydrolase-related" evidence="6">
    <location>
        <begin position="315"/>
        <end position="414"/>
    </location>
</feature>
<evidence type="ECO:0000256" key="1">
    <source>
        <dbReference type="ARBA" id="ARBA00006773"/>
    </source>
</evidence>
<keyword evidence="9" id="KW-1185">Reference proteome</keyword>
<dbReference type="Pfam" id="PF01979">
    <property type="entry name" value="Amidohydro_1"/>
    <property type="match status" value="1"/>
</dbReference>
<proteinExistence type="inferred from homology"/>
<dbReference type="PANTHER" id="PTHR11113:SF6">
    <property type="entry name" value="ADENINE DEAMINASE YERA-RELATED"/>
    <property type="match status" value="1"/>
</dbReference>
<evidence type="ECO:0000256" key="5">
    <source>
        <dbReference type="SAM" id="MobiDB-lite"/>
    </source>
</evidence>
<keyword evidence="3" id="KW-0378">Hydrolase</keyword>
<dbReference type="InterPro" id="IPR006680">
    <property type="entry name" value="Amidohydro-rel"/>
</dbReference>
<name>A0ABZ0QN59_9FIRM</name>
<dbReference type="InterPro" id="IPR026912">
    <property type="entry name" value="Adenine_deam_C"/>
</dbReference>
<gene>
    <name evidence="8" type="ORF">Q5761_06875</name>
</gene>
<dbReference type="InterPro" id="IPR011059">
    <property type="entry name" value="Metal-dep_hydrolase_composite"/>
</dbReference>
<dbReference type="SUPFAM" id="SSF51556">
    <property type="entry name" value="Metallo-dependent hydrolases"/>
    <property type="match status" value="1"/>
</dbReference>
<evidence type="ECO:0000313" key="8">
    <source>
        <dbReference type="EMBL" id="WPD18114.1"/>
    </source>
</evidence>
<evidence type="ECO:0000256" key="2">
    <source>
        <dbReference type="ARBA" id="ARBA00012782"/>
    </source>
</evidence>
<evidence type="ECO:0000256" key="4">
    <source>
        <dbReference type="ARBA" id="ARBA00047720"/>
    </source>
</evidence>
<dbReference type="InterPro" id="IPR032466">
    <property type="entry name" value="Metal_Hydrolase"/>
</dbReference>
<accession>A0ABZ0QN59</accession>
<dbReference type="Proteomes" id="UP001304683">
    <property type="component" value="Chromosome"/>
</dbReference>
<protein>
    <recommendedName>
        <fullName evidence="2">adenine deaminase</fullName>
        <ecNumber evidence="2">3.5.4.2</ecNumber>
    </recommendedName>
</protein>
<feature type="domain" description="Adenine deaminase C-terminal" evidence="7">
    <location>
        <begin position="473"/>
        <end position="634"/>
    </location>
</feature>
<comment type="catalytic activity">
    <reaction evidence="4">
        <text>adenine + H2O + H(+) = hypoxanthine + NH4(+)</text>
        <dbReference type="Rhea" id="RHEA:23688"/>
        <dbReference type="ChEBI" id="CHEBI:15377"/>
        <dbReference type="ChEBI" id="CHEBI:15378"/>
        <dbReference type="ChEBI" id="CHEBI:16708"/>
        <dbReference type="ChEBI" id="CHEBI:17368"/>
        <dbReference type="ChEBI" id="CHEBI:28938"/>
        <dbReference type="EC" id="3.5.4.2"/>
    </reaction>
</comment>
<reference evidence="8 9" key="1">
    <citation type="submission" date="2023-08" db="EMBL/GenBank/DDBJ databases">
        <title>Genome sequence of Thermaerobacter compostii strain Ins1, a spore-forming filamentous bacterium isolated from a deep geothermal reservoir.</title>
        <authorList>
            <person name="Bregnard D."/>
            <person name="Gonzalez D."/>
            <person name="Junier P."/>
        </authorList>
    </citation>
    <scope>NUCLEOTIDE SEQUENCE [LARGE SCALE GENOMIC DNA]</scope>
    <source>
        <strain evidence="8 9">Ins1</strain>
    </source>
</reference>
<sequence>MRIPDRGSRSSAPSPAGDVVTEAGPGRACLASAARAAGARDWRHETAAARELAVRVAMGRRPPDVWFRGGTVLNVYTGRWEPAEVWVAGARIAYVGPDRPTVGPDTRVVDCRGRYLVPGYLEIHAHPFQLYSPRALGAAIAPRGTTTLVSDTLLLGQMLGRRFPAVLDAGLVAPVRDLWGLRVAPQSVTPAPGGPARSDLEDPDFAAAYGMTAAEGIALLQHPRIVEIFEWTRWADTLRREAPLPAVLAAGLQCGLAVDGHAPGASHRTLAALAAAGVGDCHESIRADEVLARVRLGLFAILRHSSLRPDLPALIAAAREAFAQGYGHRLALTTDGPTPAMVERGFLDLALRVAMEAGLEPDQAYRMATINPATYLGLDRYLGAIAPGRLADVNVLQHPEDPVPLAVWIDGRPVAQEGRLVDEPAPLDWDALGLGARRVAVGAEAVREALRFAGAGHRGRRVPLPVIRLVDAVITRWETREVEVDAEGMPVLRAEDDLLAALLFAPTGGRVTRALVAGFGSGIEGLASTYTMAGGMLVLGRRPEAMVRAAAGAAGGGIVLVEGTRVLFHLPLPLGGFLSDLDMPQLARRCRELEALLRERGYPYHDAIYSLLFLSADHLPGPRLTPAGLWDVKGHRLLAPAVTAATPPGSV</sequence>
<evidence type="ECO:0000259" key="6">
    <source>
        <dbReference type="Pfam" id="PF01979"/>
    </source>
</evidence>
<dbReference type="SUPFAM" id="SSF51338">
    <property type="entry name" value="Composite domain of metallo-dependent hydrolases"/>
    <property type="match status" value="1"/>
</dbReference>
<evidence type="ECO:0000256" key="3">
    <source>
        <dbReference type="ARBA" id="ARBA00022801"/>
    </source>
</evidence>
<dbReference type="RefSeq" id="WP_318749989.1">
    <property type="nucleotide sequence ID" value="NZ_CP132508.1"/>
</dbReference>